<evidence type="ECO:0000313" key="2">
    <source>
        <dbReference type="Proteomes" id="UP000024635"/>
    </source>
</evidence>
<keyword evidence="2" id="KW-1185">Reference proteome</keyword>
<organism evidence="1 2">
    <name type="scientific">Ancylostoma ceylanicum</name>
    <dbReference type="NCBI Taxonomy" id="53326"/>
    <lineage>
        <taxon>Eukaryota</taxon>
        <taxon>Metazoa</taxon>
        <taxon>Ecdysozoa</taxon>
        <taxon>Nematoda</taxon>
        <taxon>Chromadorea</taxon>
        <taxon>Rhabditida</taxon>
        <taxon>Rhabditina</taxon>
        <taxon>Rhabditomorpha</taxon>
        <taxon>Strongyloidea</taxon>
        <taxon>Ancylostomatidae</taxon>
        <taxon>Ancylostomatinae</taxon>
        <taxon>Ancylostoma</taxon>
    </lineage>
</organism>
<evidence type="ECO:0000313" key="1">
    <source>
        <dbReference type="EMBL" id="EYC13294.1"/>
    </source>
</evidence>
<comment type="caution">
    <text evidence="1">The sequence shown here is derived from an EMBL/GenBank/DDBJ whole genome shotgun (WGS) entry which is preliminary data.</text>
</comment>
<dbReference type="AlphaFoldDB" id="A0A016UD78"/>
<dbReference type="EMBL" id="JARK01001380">
    <property type="protein sequence ID" value="EYC13294.1"/>
    <property type="molecule type" value="Genomic_DNA"/>
</dbReference>
<gene>
    <name evidence="1" type="primary">Acey_s0044.g1087</name>
    <name evidence="1" type="ORF">Y032_0044g1087</name>
</gene>
<accession>A0A016UD78</accession>
<sequence length="101" mass="11458">MKNKLMIRTVLAMERGRKNTVQPLNKVGRRSRRTPRRNRAARVRSLDPGLSFKTDALDDSGGHPIHFFGSYSINLPTLAQKLVYFFPALLEHVKAAAATRR</sequence>
<reference evidence="2" key="1">
    <citation type="journal article" date="2015" name="Nat. Genet.">
        <title>The genome and transcriptome of the zoonotic hookworm Ancylostoma ceylanicum identify infection-specific gene families.</title>
        <authorList>
            <person name="Schwarz E.M."/>
            <person name="Hu Y."/>
            <person name="Antoshechkin I."/>
            <person name="Miller M.M."/>
            <person name="Sternberg P.W."/>
            <person name="Aroian R.V."/>
        </authorList>
    </citation>
    <scope>NUCLEOTIDE SEQUENCE</scope>
    <source>
        <strain evidence="2">HY135</strain>
    </source>
</reference>
<proteinExistence type="predicted"/>
<name>A0A016UD78_9BILA</name>
<dbReference type="Proteomes" id="UP000024635">
    <property type="component" value="Unassembled WGS sequence"/>
</dbReference>
<protein>
    <submittedName>
        <fullName evidence="1">Uncharacterized protein</fullName>
    </submittedName>
</protein>